<keyword evidence="5" id="KW-1185">Reference proteome</keyword>
<evidence type="ECO:0000313" key="5">
    <source>
        <dbReference type="Proteomes" id="UP000265431"/>
    </source>
</evidence>
<dbReference type="Proteomes" id="UP000265431">
    <property type="component" value="Unassembled WGS sequence"/>
</dbReference>
<dbReference type="PANTHER" id="PTHR35037">
    <property type="entry name" value="C-TERMINAL REGION OF AIDA-LIKE PROTEIN"/>
    <property type="match status" value="1"/>
</dbReference>
<dbReference type="NCBIfam" id="TIGR02601">
    <property type="entry name" value="autotrns_rpt"/>
    <property type="match status" value="8"/>
</dbReference>
<dbReference type="Pfam" id="PF03797">
    <property type="entry name" value="Autotransporter"/>
    <property type="match status" value="1"/>
</dbReference>
<dbReference type="InterPro" id="IPR006315">
    <property type="entry name" value="OM_autotransptr_brl_dom"/>
</dbReference>
<dbReference type="InterPro" id="IPR036709">
    <property type="entry name" value="Autotransporte_beta_dom_sf"/>
</dbReference>
<evidence type="ECO:0000256" key="1">
    <source>
        <dbReference type="ARBA" id="ARBA00022729"/>
    </source>
</evidence>
<evidence type="ECO:0000256" key="2">
    <source>
        <dbReference type="SAM" id="MobiDB-lite"/>
    </source>
</evidence>
<gene>
    <name evidence="4" type="ORF">D1224_10335</name>
</gene>
<reference evidence="4 5" key="1">
    <citation type="submission" date="2018-08" db="EMBL/GenBank/DDBJ databases">
        <title>Henriciella mobilis sp. nov., isolated from seawater.</title>
        <authorList>
            <person name="Cheng H."/>
            <person name="Wu Y.-H."/>
            <person name="Xu X.-W."/>
            <person name="Guo L.-L."/>
        </authorList>
    </citation>
    <scope>NUCLEOTIDE SEQUENCE [LARGE SCALE GENOMIC DNA]</scope>
    <source>
        <strain evidence="4 5">CCUG66934</strain>
    </source>
</reference>
<feature type="domain" description="Autotransporter" evidence="3">
    <location>
        <begin position="1713"/>
        <end position="1990"/>
    </location>
</feature>
<protein>
    <submittedName>
        <fullName evidence="4">Autotransporter domain-containing protein</fullName>
    </submittedName>
</protein>
<dbReference type="PANTHER" id="PTHR35037:SF3">
    <property type="entry name" value="C-TERMINAL REGION OF AIDA-LIKE PROTEIN"/>
    <property type="match status" value="1"/>
</dbReference>
<feature type="region of interest" description="Disordered" evidence="2">
    <location>
        <begin position="58"/>
        <end position="92"/>
    </location>
</feature>
<dbReference type="InterPro" id="IPR012332">
    <property type="entry name" value="Autotransporter_pectin_lyase_C"/>
</dbReference>
<dbReference type="InterPro" id="IPR013425">
    <property type="entry name" value="Autotrns_rpt"/>
</dbReference>
<organism evidence="4 5">
    <name type="scientific">Henriciella barbarensis</name>
    <dbReference type="NCBI Taxonomy" id="86342"/>
    <lineage>
        <taxon>Bacteria</taxon>
        <taxon>Pseudomonadati</taxon>
        <taxon>Pseudomonadota</taxon>
        <taxon>Alphaproteobacteria</taxon>
        <taxon>Hyphomonadales</taxon>
        <taxon>Hyphomonadaceae</taxon>
        <taxon>Henriciella</taxon>
    </lineage>
</organism>
<comment type="caution">
    <text evidence="4">The sequence shown here is derived from an EMBL/GenBank/DDBJ whole genome shotgun (WGS) entry which is preliminary data.</text>
</comment>
<dbReference type="Gene3D" id="2.160.20.20">
    <property type="match status" value="3"/>
</dbReference>
<dbReference type="SUPFAM" id="SSF51126">
    <property type="entry name" value="Pectin lyase-like"/>
    <property type="match status" value="3"/>
</dbReference>
<dbReference type="Gene3D" id="2.40.128.130">
    <property type="entry name" value="Autotransporter beta-domain"/>
    <property type="match status" value="1"/>
</dbReference>
<dbReference type="SUPFAM" id="SSF103515">
    <property type="entry name" value="Autotransporter"/>
    <property type="match status" value="1"/>
</dbReference>
<sequence length="1990" mass="196348">MWRTAIAVCVNSLDWGLAVLSISNKIRRDRLMVSTALAAVIAGFPMTLAHAEKGGNGGGANAGAGGQSAATGSGNNGTAGSGTSGGGGGGAGEVGGNGGAGAGASPAAGGDGGAHGGVGAGLPIASATGTNGGDGENGGASSGGGGGGAGGYGYVVTGSGSLGTLSANVTGGNGGVGGSGQPAGLGGDGGKGIVFTDPSAKTVTIAAGSIVSGGDGGADGDGAGGGGAGGTGIEGANLDVTLAGTVAGGSNGAGTETANAFHFTGGTNSLSLDRTGVITGGIRTDGALDISTEETYTLSNEISGSGSISKSGTGILRLSGNNTYTGNTSISGGTIVAQSDSSLGAASGSVDVLSDGRLLLRGGVTIDKQALNSIGDNTALALIQSDTGDNSFTGVVNLGGSADILSFNGSLTLSGGVTGNGADQQLTIRGDGDTTVNGLSNISTLEKEDDGTLTLTGTSTLSDDFIVTGGDVIIDNTTLTTASRMSINGGEVIIKNGTLSSPSGFDRIGVSEFPGDISRGGGVTVTGSGASYYTNSVRLSSGRLTVIEGGTVTANAITAGGFDVVESGRIIVSGAGSSITTSSLNIGGAEAGGTLDITDGGVVETTNLTIGGFDATGEATVSGANSVLSVANRFTIGGLLSAGDSSLTVSDGATISAGDGAGTIRVGNEDSGSARGILNIGSGAGDPTGAGTIEAAALVMSGDFSLITFNHTEDDYVLAADISGFGAVFQHDGTTILTGENTYTRGTLITGGTLQIGDGGTSGSITGLVTNDGSLIFNRSDALTFDGQITGSGRVSQTGTGTLRLTADHSYSGGTTVENGTLIVDGSIEGDADVRTGASLSGAGSVGGLVTIADGGVLQGNTGQTLSIGSLTLSEGSNVDVALGPPSDSALFDVSGDLTLDGTVNVSDAGQFGPGVYRLMDYSGSLTDNGLEVGSVPSGTNSVIVQTALANRVNLVVDTAAPGPDPDVLTVQFWDGTQTEANGAIDTGSGTWSLGQTNWTRPDGNTNDEWQGGFAVIQGRDITITVDNSNGDISTSGMQFASDGILVQGGAVRLAGSNGQNIFRVGDGSGDPDMTATISSSLTGPASLIKREAGTLVLSGQNTYTGTTRIEGGSVSVSSDANLGGSTADVRLYGGTLATTESFESARPVLISTSGSVEVAADTELHLSGKVTGSGQFRKLGGGTLRLTGANSSFSHEIVEGTLIGDKDSIQGDIANSGILVFDQSASGRYGYSVSGSGAFIKRGDGVLSLVGKNTHTGGTIIEAGTLLVSEDSHLGDVSSALIFAGGGLFTTAPFDTDREVILTADGIVDVANGTELGFTKSVEGEGGLIKIGDGRLRLSGFNTYTGLTEIRAGTLIIDSSRLVGPVANEGVLVFDQDVDNEYGGDLSGTGLLIKEGSARLRMSGTSSHTGGTQILAGTLIGDTGSLFGDILNASTLIFDQDGNDVFNGTLSGKGSLEKTGGGAVTLNGLHPFTGDTLISEGTLIINGGTATEPGLGGDITIGESGALGGSGSLGSLNVSGTIAPGNSIGTLTVAGDASFGAGSVYEVEVDPAGSASDLIAVSGTANIYSGASVQHIGLDGIYAPTSTYTILTADGGVTGTFDSVATDFAFLDAALEYDANSVALTLTRNGVALTDVAQTANQLSVATSLAGLATSDALFGAVIVQDASVARASYDLLSGEIYASRKAAYITQSRLTRDAVNLRLRQPVEQVSGSQSDTVWTTVFGGWGNIEGTDIIASVDTDAAGVLLGADRAFSSGWRAGVMGGFSQSGHDVDLRSSSGENKTTHLGLYGSKSWGALSLRSGATYSWHDGETTRNIASANLTDRTKGSTDARTAQTFAEIGYSFATGGAEIEPFASIAYVNVETDGFTEAGGPSALTVEGDTVDTTLSTLGARLSSSTFKLSNMTGRFHASVGWQHAFDALDTVSTNRFANSAAFKVEGATAARDAGVVEAGLDLEISSRTKLGLGYQGQFGDRTEQQSVNASVAFTF</sequence>
<dbReference type="EMBL" id="QWGB01000005">
    <property type="protein sequence ID" value="RIJ24598.1"/>
    <property type="molecule type" value="Genomic_DNA"/>
</dbReference>
<dbReference type="InterPro" id="IPR051551">
    <property type="entry name" value="Autotransporter_adhesion"/>
</dbReference>
<feature type="compositionally biased region" description="Gly residues" evidence="2">
    <location>
        <begin position="74"/>
        <end position="92"/>
    </location>
</feature>
<dbReference type="SMART" id="SM00869">
    <property type="entry name" value="Autotransporter"/>
    <property type="match status" value="1"/>
</dbReference>
<dbReference type="PROSITE" id="PS51208">
    <property type="entry name" value="AUTOTRANSPORTER"/>
    <property type="match status" value="1"/>
</dbReference>
<proteinExistence type="predicted"/>
<dbReference type="GO" id="GO:0019867">
    <property type="term" value="C:outer membrane"/>
    <property type="evidence" value="ECO:0007669"/>
    <property type="project" value="InterPro"/>
</dbReference>
<name>A0A399R0A2_9PROT</name>
<dbReference type="InterPro" id="IPR005546">
    <property type="entry name" value="Autotransporte_beta"/>
</dbReference>
<dbReference type="Pfam" id="PF12951">
    <property type="entry name" value="PATR"/>
    <property type="match status" value="10"/>
</dbReference>
<keyword evidence="1" id="KW-0732">Signal</keyword>
<dbReference type="NCBIfam" id="TIGR01414">
    <property type="entry name" value="autotrans_barl"/>
    <property type="match status" value="1"/>
</dbReference>
<evidence type="ECO:0000313" key="4">
    <source>
        <dbReference type="EMBL" id="RIJ24598.1"/>
    </source>
</evidence>
<dbReference type="InterPro" id="IPR011050">
    <property type="entry name" value="Pectin_lyase_fold/virulence"/>
</dbReference>
<evidence type="ECO:0000259" key="3">
    <source>
        <dbReference type="PROSITE" id="PS51208"/>
    </source>
</evidence>
<accession>A0A399R0A2</accession>